<proteinExistence type="predicted"/>
<comment type="caution">
    <text evidence="1">The sequence shown here is derived from an EMBL/GenBank/DDBJ whole genome shotgun (WGS) entry which is preliminary data.</text>
</comment>
<keyword evidence="1" id="KW-0378">Hydrolase</keyword>
<evidence type="ECO:0000313" key="2">
    <source>
        <dbReference type="Proteomes" id="UP000190896"/>
    </source>
</evidence>
<dbReference type="PIRSF" id="PIRSF029285">
    <property type="entry name" value="Aminopept"/>
    <property type="match status" value="1"/>
</dbReference>
<name>A0A1T2KWK2_9GAMM</name>
<keyword evidence="1" id="KW-0031">Aminopeptidase</keyword>
<dbReference type="OrthoDB" id="357991at2"/>
<reference evidence="1 2" key="1">
    <citation type="submission" date="2016-11" db="EMBL/GenBank/DDBJ databases">
        <title>Mixed transmission modes and dynamic genome evolution in an obligate animal-bacterial symbiosis.</title>
        <authorList>
            <person name="Russell S.L."/>
            <person name="Corbett-Detig R.B."/>
            <person name="Cavanaugh C.M."/>
        </authorList>
    </citation>
    <scope>NUCLEOTIDE SEQUENCE [LARGE SCALE GENOMIC DNA]</scope>
    <source>
        <strain evidence="1">Se-Cadez</strain>
    </source>
</reference>
<protein>
    <submittedName>
        <fullName evidence="1">Aminopeptidase</fullName>
    </submittedName>
</protein>
<dbReference type="AlphaFoldDB" id="A0A1T2KWK2"/>
<dbReference type="RefSeq" id="WP_078486160.1">
    <property type="nucleotide sequence ID" value="NZ_MPRJ01000015.1"/>
</dbReference>
<dbReference type="EMBL" id="MPRJ01000015">
    <property type="protein sequence ID" value="OOZ37202.1"/>
    <property type="molecule type" value="Genomic_DNA"/>
</dbReference>
<keyword evidence="1" id="KW-0645">Protease</keyword>
<organism evidence="1 2">
    <name type="scientific">Solemya velesiana gill symbiont</name>
    <dbReference type="NCBI Taxonomy" id="1918948"/>
    <lineage>
        <taxon>Bacteria</taxon>
        <taxon>Pseudomonadati</taxon>
        <taxon>Pseudomonadota</taxon>
        <taxon>Gammaproteobacteria</taxon>
        <taxon>sulfur-oxidizing symbionts</taxon>
    </lineage>
</organism>
<sequence length="354" mass="40655">MIGRLSLTLLLLLILQGCTTMGYYAQSIGGHLSLMGKSRPIGEVLKDPATSPELKARLLLVRSMRAFAVEELQLPDNGSYHDFADLNREAVVWSLVAAPEFSIEAKTWCYPFIGCASYRGYFDWADVKVYADKLALEGLDVAIEPIPAYSTLGWFDDPVPSTVIEWLESRLAGLIFHELSHQLIYVKDDSAFNESFATTVEQLGVERWLLRRGEDEAVVSWRKGQQREKAFVEMLLGTRARLGQLYALELGQDEMRRHKARVFEELKQRYEGLRERWGGYKGYDRWFNRGLNNARLASIATYEQWVPAFMHLLQQEQDVRGFYAACRRLADLPYEQRQEQLRQLLADCRGGEVR</sequence>
<dbReference type="Proteomes" id="UP000190896">
    <property type="component" value="Unassembled WGS sequence"/>
</dbReference>
<dbReference type="GO" id="GO:0004177">
    <property type="term" value="F:aminopeptidase activity"/>
    <property type="evidence" value="ECO:0007669"/>
    <property type="project" value="UniProtKB-KW"/>
</dbReference>
<keyword evidence="2" id="KW-1185">Reference proteome</keyword>
<evidence type="ECO:0000313" key="1">
    <source>
        <dbReference type="EMBL" id="OOZ37202.1"/>
    </source>
</evidence>
<dbReference type="InterPro" id="IPR014553">
    <property type="entry name" value="Aminopept"/>
</dbReference>
<dbReference type="Pfam" id="PF10023">
    <property type="entry name" value="Aminopep"/>
    <property type="match status" value="1"/>
</dbReference>
<accession>A0A1T2KWK2</accession>
<dbReference type="PROSITE" id="PS51257">
    <property type="entry name" value="PROKAR_LIPOPROTEIN"/>
    <property type="match status" value="1"/>
</dbReference>
<gene>
    <name evidence="1" type="ORF">BOW51_03545</name>
</gene>